<protein>
    <submittedName>
        <fullName evidence="4">Acyl carrier protein</fullName>
    </submittedName>
</protein>
<evidence type="ECO:0000313" key="5">
    <source>
        <dbReference type="Proteomes" id="UP000663981"/>
    </source>
</evidence>
<dbReference type="SUPFAM" id="SSF47336">
    <property type="entry name" value="ACP-like"/>
    <property type="match status" value="1"/>
</dbReference>
<organism evidence="4 5">
    <name type="scientific">Metabacillus bambusae</name>
    <dbReference type="NCBI Taxonomy" id="2795218"/>
    <lineage>
        <taxon>Bacteria</taxon>
        <taxon>Bacillati</taxon>
        <taxon>Bacillota</taxon>
        <taxon>Bacilli</taxon>
        <taxon>Bacillales</taxon>
        <taxon>Bacillaceae</taxon>
        <taxon>Metabacillus</taxon>
    </lineage>
</organism>
<accession>A0ABS3N6L6</accession>
<keyword evidence="2" id="KW-0597">Phosphoprotein</keyword>
<dbReference type="RefSeq" id="WP_207980869.1">
    <property type="nucleotide sequence ID" value="NZ_JAGDEL010000018.1"/>
</dbReference>
<dbReference type="PROSITE" id="PS50075">
    <property type="entry name" value="CARRIER"/>
    <property type="match status" value="1"/>
</dbReference>
<dbReference type="InterPro" id="IPR009081">
    <property type="entry name" value="PP-bd_ACP"/>
</dbReference>
<dbReference type="Gene3D" id="1.10.1200.10">
    <property type="entry name" value="ACP-like"/>
    <property type="match status" value="1"/>
</dbReference>
<keyword evidence="1" id="KW-0596">Phosphopantetheine</keyword>
<sequence length="80" mass="9106">MTFDDFRKIVSELSNLPLEDIEKDSSFRDDLGVDSMQLVNLICEVAERFKLELGSIDKIDDVLTVGSMYRTFMKGEILIG</sequence>
<dbReference type="Proteomes" id="UP000663981">
    <property type="component" value="Unassembled WGS sequence"/>
</dbReference>
<feature type="domain" description="Carrier" evidence="3">
    <location>
        <begin position="1"/>
        <end position="76"/>
    </location>
</feature>
<proteinExistence type="predicted"/>
<comment type="caution">
    <text evidence="4">The sequence shown here is derived from an EMBL/GenBank/DDBJ whole genome shotgun (WGS) entry which is preliminary data.</text>
</comment>
<gene>
    <name evidence="4" type="ORF">I7822_20150</name>
</gene>
<evidence type="ECO:0000256" key="2">
    <source>
        <dbReference type="ARBA" id="ARBA00022553"/>
    </source>
</evidence>
<name>A0ABS3N6L6_9BACI</name>
<evidence type="ECO:0000256" key="1">
    <source>
        <dbReference type="ARBA" id="ARBA00022450"/>
    </source>
</evidence>
<dbReference type="PROSITE" id="PS00012">
    <property type="entry name" value="PHOSPHOPANTETHEINE"/>
    <property type="match status" value="1"/>
</dbReference>
<dbReference type="InterPro" id="IPR006162">
    <property type="entry name" value="Ppantetheine_attach_site"/>
</dbReference>
<dbReference type="Pfam" id="PF00550">
    <property type="entry name" value="PP-binding"/>
    <property type="match status" value="1"/>
</dbReference>
<reference evidence="4 5" key="1">
    <citation type="submission" date="2021-03" db="EMBL/GenBank/DDBJ databases">
        <title>Whole genome sequence of Metabacillus bambusae BG109.</title>
        <authorList>
            <person name="Jeong J.W."/>
        </authorList>
    </citation>
    <scope>NUCLEOTIDE SEQUENCE [LARGE SCALE GENOMIC DNA]</scope>
    <source>
        <strain evidence="4 5">BG109</strain>
    </source>
</reference>
<dbReference type="EMBL" id="JAGDEL010000018">
    <property type="protein sequence ID" value="MBO1513937.1"/>
    <property type="molecule type" value="Genomic_DNA"/>
</dbReference>
<keyword evidence="5" id="KW-1185">Reference proteome</keyword>
<dbReference type="InterPro" id="IPR036736">
    <property type="entry name" value="ACP-like_sf"/>
</dbReference>
<evidence type="ECO:0000259" key="3">
    <source>
        <dbReference type="PROSITE" id="PS50075"/>
    </source>
</evidence>
<evidence type="ECO:0000313" key="4">
    <source>
        <dbReference type="EMBL" id="MBO1513937.1"/>
    </source>
</evidence>